<dbReference type="Gene3D" id="1.10.1740.10">
    <property type="match status" value="1"/>
</dbReference>
<name>A0ABV4QFQ1_9ACTN</name>
<organism evidence="1 2">
    <name type="scientific">Actinomadura monticuli</name>
    <dbReference type="NCBI Taxonomy" id="3097367"/>
    <lineage>
        <taxon>Bacteria</taxon>
        <taxon>Bacillati</taxon>
        <taxon>Actinomycetota</taxon>
        <taxon>Actinomycetes</taxon>
        <taxon>Streptosporangiales</taxon>
        <taxon>Thermomonosporaceae</taxon>
        <taxon>Actinomadura</taxon>
    </lineage>
</organism>
<dbReference type="RefSeq" id="WP_371951658.1">
    <property type="nucleotide sequence ID" value="NZ_JAXCEI010000009.1"/>
</dbReference>
<evidence type="ECO:0000313" key="1">
    <source>
        <dbReference type="EMBL" id="MFA1541501.1"/>
    </source>
</evidence>
<sequence length="189" mass="21099">MDAAEERHFREFVETRSVALMRLAYLLAGGDQHAAEDLLQAALTKTAARWKSVDNPEPYVRRTMYRQQISTSRVTRRRRETQAAVLPDGAGPDATSAVDLKLTVRNALARRSRPSEHGEKVTVLPIQQALAWADDGRLFALGCNVAKCRGKGEFRNRLLLVTLTGKITPLTGYQRSDKAGAWTPVFTHR</sequence>
<accession>A0ABV4QFQ1</accession>
<dbReference type="SUPFAM" id="SSF88946">
    <property type="entry name" value="Sigma2 domain of RNA polymerase sigma factors"/>
    <property type="match status" value="1"/>
</dbReference>
<keyword evidence="2" id="KW-1185">Reference proteome</keyword>
<evidence type="ECO:0000313" key="2">
    <source>
        <dbReference type="Proteomes" id="UP001569963"/>
    </source>
</evidence>
<gene>
    <name evidence="1" type="ORF">SM611_21450</name>
</gene>
<dbReference type="EMBL" id="JAXCEI010000009">
    <property type="protein sequence ID" value="MFA1541501.1"/>
    <property type="molecule type" value="Genomic_DNA"/>
</dbReference>
<protein>
    <submittedName>
        <fullName evidence="1">SigE family RNA polymerase sigma factor</fullName>
    </submittedName>
</protein>
<comment type="caution">
    <text evidence="1">The sequence shown here is derived from an EMBL/GenBank/DDBJ whole genome shotgun (WGS) entry which is preliminary data.</text>
</comment>
<proteinExistence type="predicted"/>
<reference evidence="1 2" key="1">
    <citation type="submission" date="2023-11" db="EMBL/GenBank/DDBJ databases">
        <title>Actinomadura monticuli sp. nov., isolated from volcanic ash.</title>
        <authorList>
            <person name="Lee S.D."/>
            <person name="Yang H."/>
            <person name="Kim I.S."/>
        </authorList>
    </citation>
    <scope>NUCLEOTIDE SEQUENCE [LARGE SCALE GENOMIC DNA]</scope>
    <source>
        <strain evidence="1 2">DLS-62</strain>
    </source>
</reference>
<dbReference type="Proteomes" id="UP001569963">
    <property type="component" value="Unassembled WGS sequence"/>
</dbReference>
<dbReference type="InterPro" id="IPR013325">
    <property type="entry name" value="RNA_pol_sigma_r2"/>
</dbReference>